<feature type="non-terminal residue" evidence="1">
    <location>
        <position position="1"/>
    </location>
</feature>
<proteinExistence type="predicted"/>
<organism evidence="1">
    <name type="scientific">Tanacetum cinerariifolium</name>
    <name type="common">Dalmatian daisy</name>
    <name type="synonym">Chrysanthemum cinerariifolium</name>
    <dbReference type="NCBI Taxonomy" id="118510"/>
    <lineage>
        <taxon>Eukaryota</taxon>
        <taxon>Viridiplantae</taxon>
        <taxon>Streptophyta</taxon>
        <taxon>Embryophyta</taxon>
        <taxon>Tracheophyta</taxon>
        <taxon>Spermatophyta</taxon>
        <taxon>Magnoliopsida</taxon>
        <taxon>eudicotyledons</taxon>
        <taxon>Gunneridae</taxon>
        <taxon>Pentapetalae</taxon>
        <taxon>asterids</taxon>
        <taxon>campanulids</taxon>
        <taxon>Asterales</taxon>
        <taxon>Asteraceae</taxon>
        <taxon>Asteroideae</taxon>
        <taxon>Anthemideae</taxon>
        <taxon>Anthemidinae</taxon>
        <taxon>Tanacetum</taxon>
    </lineage>
</organism>
<dbReference type="AlphaFoldDB" id="A0A699UZ67"/>
<sequence>LPEDDLQIGEHAGQQLAVGVGQRGAHEHVTRGIFDLGVNGADAGSEHSVRISRDADLHLLTEGQFWQHLFRHEEVGVEAGRENAFLGQRGIQLRDTGRRFFLRGGEFVEIASGNGTIAHQFAAAREVQLRQTQISLGGAEQTLLHIAVELHERLADLDL</sequence>
<comment type="caution">
    <text evidence="1">The sequence shown here is derived from an EMBL/GenBank/DDBJ whole genome shotgun (WGS) entry which is preliminary data.</text>
</comment>
<name>A0A699UZ67_TANCI</name>
<gene>
    <name evidence="1" type="ORF">Tci_899092</name>
</gene>
<evidence type="ECO:0000313" key="1">
    <source>
        <dbReference type="EMBL" id="GFD27123.1"/>
    </source>
</evidence>
<feature type="non-terminal residue" evidence="1">
    <location>
        <position position="159"/>
    </location>
</feature>
<dbReference type="EMBL" id="BKCJ011374337">
    <property type="protein sequence ID" value="GFD27123.1"/>
    <property type="molecule type" value="Genomic_DNA"/>
</dbReference>
<protein>
    <submittedName>
        <fullName evidence="1">Uncharacterized protein</fullName>
    </submittedName>
</protein>
<accession>A0A699UZ67</accession>
<reference evidence="1" key="1">
    <citation type="journal article" date="2019" name="Sci. Rep.">
        <title>Draft genome of Tanacetum cinerariifolium, the natural source of mosquito coil.</title>
        <authorList>
            <person name="Yamashiro T."/>
            <person name="Shiraishi A."/>
            <person name="Satake H."/>
            <person name="Nakayama K."/>
        </authorList>
    </citation>
    <scope>NUCLEOTIDE SEQUENCE</scope>
</reference>